<dbReference type="EMBL" id="LJIJ01000965">
    <property type="protein sequence ID" value="ODM93507.1"/>
    <property type="molecule type" value="Genomic_DNA"/>
</dbReference>
<dbReference type="InterPro" id="IPR035959">
    <property type="entry name" value="RutC-like_sf"/>
</dbReference>
<dbReference type="PANTHER" id="PTHR11803">
    <property type="entry name" value="2-IMINOBUTANOATE/2-IMINOPROPANOATE DEAMINASE RIDA"/>
    <property type="match status" value="1"/>
</dbReference>
<proteinExistence type="inferred from homology"/>
<dbReference type="Pfam" id="PF01042">
    <property type="entry name" value="Ribonuc_L-PSP"/>
    <property type="match status" value="1"/>
</dbReference>
<reference evidence="2 3" key="1">
    <citation type="journal article" date="2016" name="Genome Biol. Evol.">
        <title>Gene Family Evolution Reflects Adaptation to Soil Environmental Stressors in the Genome of the Collembolan Orchesella cincta.</title>
        <authorList>
            <person name="Faddeeva-Vakhrusheva A."/>
            <person name="Derks M.F."/>
            <person name="Anvar S.Y."/>
            <person name="Agamennone V."/>
            <person name="Suring W."/>
            <person name="Smit S."/>
            <person name="van Straalen N.M."/>
            <person name="Roelofs D."/>
        </authorList>
    </citation>
    <scope>NUCLEOTIDE SEQUENCE [LARGE SCALE GENOMIC DNA]</scope>
    <source>
        <tissue evidence="2">Mixed pool</tissue>
    </source>
</reference>
<dbReference type="SUPFAM" id="SSF55298">
    <property type="entry name" value="YjgF-like"/>
    <property type="match status" value="1"/>
</dbReference>
<dbReference type="InterPro" id="IPR006056">
    <property type="entry name" value="RidA"/>
</dbReference>
<dbReference type="Proteomes" id="UP000094527">
    <property type="component" value="Unassembled WGS sequence"/>
</dbReference>
<dbReference type="PANTHER" id="PTHR11803:SF39">
    <property type="entry name" value="2-IMINOBUTANOATE_2-IMINOPROPANOATE DEAMINASE"/>
    <property type="match status" value="1"/>
</dbReference>
<dbReference type="NCBIfam" id="TIGR00004">
    <property type="entry name" value="Rid family detoxifying hydrolase"/>
    <property type="match status" value="1"/>
</dbReference>
<comment type="similarity">
    <text evidence="1">Belongs to the RutC family.</text>
</comment>
<dbReference type="InterPro" id="IPR019897">
    <property type="entry name" value="RidA_CS"/>
</dbReference>
<dbReference type="InterPro" id="IPR006175">
    <property type="entry name" value="YjgF/YER057c/UK114"/>
</dbReference>
<dbReference type="AlphaFoldDB" id="A0A1D2MKH1"/>
<organism evidence="2 3">
    <name type="scientific">Orchesella cincta</name>
    <name type="common">Springtail</name>
    <name type="synonym">Podura cincta</name>
    <dbReference type="NCBI Taxonomy" id="48709"/>
    <lineage>
        <taxon>Eukaryota</taxon>
        <taxon>Metazoa</taxon>
        <taxon>Ecdysozoa</taxon>
        <taxon>Arthropoda</taxon>
        <taxon>Hexapoda</taxon>
        <taxon>Collembola</taxon>
        <taxon>Entomobryomorpha</taxon>
        <taxon>Entomobryoidea</taxon>
        <taxon>Orchesellidae</taxon>
        <taxon>Orchesellinae</taxon>
        <taxon>Orchesella</taxon>
    </lineage>
</organism>
<evidence type="ECO:0000256" key="1">
    <source>
        <dbReference type="ARBA" id="ARBA00010552"/>
    </source>
</evidence>
<evidence type="ECO:0000313" key="2">
    <source>
        <dbReference type="EMBL" id="ODM93507.1"/>
    </source>
</evidence>
<dbReference type="Gene3D" id="3.30.1330.40">
    <property type="entry name" value="RutC-like"/>
    <property type="match status" value="1"/>
</dbReference>
<sequence>MAATLRKIITSSKLFNSGLPYSPGVLVDKTLYISGQIGWNSKGELANGIEAQTKLALENMGHVLGVVGANHSNVVKVTVLLADLNDGPKMNAVYSTFFKENQPARAAYQVAKLPAGALVEIEAVAIVGELINAKL</sequence>
<dbReference type="GO" id="GO:0005739">
    <property type="term" value="C:mitochondrion"/>
    <property type="evidence" value="ECO:0007669"/>
    <property type="project" value="TreeGrafter"/>
</dbReference>
<dbReference type="PROSITE" id="PS01094">
    <property type="entry name" value="UPF0076"/>
    <property type="match status" value="1"/>
</dbReference>
<accession>A0A1D2MKH1</accession>
<gene>
    <name evidence="2" type="ORF">Ocin01_13171</name>
</gene>
<evidence type="ECO:0000313" key="3">
    <source>
        <dbReference type="Proteomes" id="UP000094527"/>
    </source>
</evidence>
<dbReference type="CDD" id="cd00448">
    <property type="entry name" value="YjgF_YER057c_UK114_family"/>
    <property type="match status" value="1"/>
</dbReference>
<dbReference type="OMA" id="PPARICC"/>
<dbReference type="GO" id="GO:0019239">
    <property type="term" value="F:deaminase activity"/>
    <property type="evidence" value="ECO:0007669"/>
    <property type="project" value="TreeGrafter"/>
</dbReference>
<dbReference type="STRING" id="48709.A0A1D2MKH1"/>
<name>A0A1D2MKH1_ORCCI</name>
<dbReference type="GO" id="GO:0005829">
    <property type="term" value="C:cytosol"/>
    <property type="evidence" value="ECO:0007669"/>
    <property type="project" value="TreeGrafter"/>
</dbReference>
<dbReference type="OrthoDB" id="309640at2759"/>
<protein>
    <submittedName>
        <fullName evidence="2">Uncharacterized protein</fullName>
    </submittedName>
</protein>
<comment type="caution">
    <text evidence="2">The sequence shown here is derived from an EMBL/GenBank/DDBJ whole genome shotgun (WGS) entry which is preliminary data.</text>
</comment>
<dbReference type="FunFam" id="3.30.1330.40:FF:000001">
    <property type="entry name" value="L-PSP family endoribonuclease"/>
    <property type="match status" value="1"/>
</dbReference>
<keyword evidence="3" id="KW-1185">Reference proteome</keyword>